<name>A0A1M6CL10_9ACTN</name>
<gene>
    <name evidence="2" type="ORF">SAMN05421803_101735</name>
</gene>
<evidence type="ECO:0000313" key="3">
    <source>
        <dbReference type="Proteomes" id="UP000184452"/>
    </source>
</evidence>
<sequence>MRAGSRHHLTPHGIQGFAIAGGPDLCPALRAGLRYLSPARAFCALSVVEPGGRPHPLPHSDHLPADVRRFFVHRGPAPATALGREPEPVFAPPRRALRPGRPASAGPSLLPSPEDTPRQGTSPGCRPPAPDVGTLPGPTRPASRPSASREAGSSAAV</sequence>
<proteinExistence type="predicted"/>
<evidence type="ECO:0000256" key="1">
    <source>
        <dbReference type="SAM" id="MobiDB-lite"/>
    </source>
</evidence>
<keyword evidence="3" id="KW-1185">Reference proteome</keyword>
<reference evidence="2 3" key="1">
    <citation type="submission" date="2016-11" db="EMBL/GenBank/DDBJ databases">
        <authorList>
            <person name="Jaros S."/>
            <person name="Januszkiewicz K."/>
            <person name="Wedrychowicz H."/>
        </authorList>
    </citation>
    <scope>NUCLEOTIDE SEQUENCE [LARGE SCALE GENOMIC DNA]</scope>
    <source>
        <strain evidence="2 3">CGMCC 4.5723</strain>
    </source>
</reference>
<feature type="region of interest" description="Disordered" evidence="1">
    <location>
        <begin position="77"/>
        <end position="157"/>
    </location>
</feature>
<feature type="compositionally biased region" description="Low complexity" evidence="1">
    <location>
        <begin position="99"/>
        <end position="113"/>
    </location>
</feature>
<dbReference type="AlphaFoldDB" id="A0A1M6CL10"/>
<dbReference type="STRING" id="758803.SAMN05421803_101735"/>
<dbReference type="Proteomes" id="UP000184452">
    <property type="component" value="Unassembled WGS sequence"/>
</dbReference>
<organism evidence="2 3">
    <name type="scientific">Nocardiopsis flavescens</name>
    <dbReference type="NCBI Taxonomy" id="758803"/>
    <lineage>
        <taxon>Bacteria</taxon>
        <taxon>Bacillati</taxon>
        <taxon>Actinomycetota</taxon>
        <taxon>Actinomycetes</taxon>
        <taxon>Streptosporangiales</taxon>
        <taxon>Nocardiopsidaceae</taxon>
        <taxon>Nocardiopsis</taxon>
    </lineage>
</organism>
<dbReference type="EMBL" id="FQZK01000001">
    <property type="protein sequence ID" value="SHI61454.1"/>
    <property type="molecule type" value="Genomic_DNA"/>
</dbReference>
<evidence type="ECO:0000313" key="2">
    <source>
        <dbReference type="EMBL" id="SHI61454.1"/>
    </source>
</evidence>
<accession>A0A1M6CL10</accession>
<protein>
    <submittedName>
        <fullName evidence="2">Uncharacterized protein</fullName>
    </submittedName>
</protein>